<dbReference type="PANTHER" id="PTHR47272">
    <property type="entry name" value="DDE_TNP_1_7 DOMAIN-CONTAINING PROTEIN"/>
    <property type="match status" value="1"/>
</dbReference>
<evidence type="ECO:0000313" key="4">
    <source>
        <dbReference type="Proteomes" id="UP000821866"/>
    </source>
</evidence>
<gene>
    <name evidence="3" type="ORF">HPB51_028493</name>
</gene>
<protein>
    <recommendedName>
        <fullName evidence="2">PiggyBac transposable element-derived protein domain-containing protein</fullName>
    </recommendedName>
</protein>
<dbReference type="EMBL" id="JABSTU010005261">
    <property type="protein sequence ID" value="KAH7948577.1"/>
    <property type="molecule type" value="Genomic_DNA"/>
</dbReference>
<evidence type="ECO:0000256" key="1">
    <source>
        <dbReference type="SAM" id="MobiDB-lite"/>
    </source>
</evidence>
<dbReference type="Pfam" id="PF13843">
    <property type="entry name" value="DDE_Tnp_1_7"/>
    <property type="match status" value="1"/>
</dbReference>
<dbReference type="Proteomes" id="UP000821866">
    <property type="component" value="Unassembled WGS sequence"/>
</dbReference>
<feature type="region of interest" description="Disordered" evidence="1">
    <location>
        <begin position="392"/>
        <end position="429"/>
    </location>
</feature>
<sequence>MIGSNTHSVGPVGVCRRYDKKAKTYTEVSRPSLVRVYNQSMGGVDRADQLLSFYRNELKTKKWYKRIIFHLLDLAVVNSWLLYRAVKDSEIQLAEFKLQVAFGLMKSEKSHEAPLHDRTLTENWLSNRASDVPTSVRAALAGLCSFGRKRALAMAEEPFAASAEQLGEEEQLVRRYLKEARKADRCWTGYLNSEDALKEFERDLARTNSSGPTALTLNCSVILAGRLLFSAKQKGCILPIELECPFRILSKRTKGCVFGRERHNVHCEKPVIELPPACSAYKRKVASKATLACLERALRSGDGSVTRQVRVYVSFSSMNRHTAPTFGMALAYGQPMNPKVTAKINMFVQQGTRNIVFNRTNSTINSNLFGPSALPGDGRRNEAMHLWGRNHKESDAQHQPAVDSTPTHGASASPSVFGEQRVVGAGSRD</sequence>
<reference evidence="3" key="1">
    <citation type="journal article" date="2020" name="Cell">
        <title>Large-Scale Comparative Analyses of Tick Genomes Elucidate Their Genetic Diversity and Vector Capacities.</title>
        <authorList>
            <consortium name="Tick Genome and Microbiome Consortium (TIGMIC)"/>
            <person name="Jia N."/>
            <person name="Wang J."/>
            <person name="Shi W."/>
            <person name="Du L."/>
            <person name="Sun Y."/>
            <person name="Zhan W."/>
            <person name="Jiang J.F."/>
            <person name="Wang Q."/>
            <person name="Zhang B."/>
            <person name="Ji P."/>
            <person name="Bell-Sakyi L."/>
            <person name="Cui X.M."/>
            <person name="Yuan T.T."/>
            <person name="Jiang B.G."/>
            <person name="Yang W.F."/>
            <person name="Lam T.T."/>
            <person name="Chang Q.C."/>
            <person name="Ding S.J."/>
            <person name="Wang X.J."/>
            <person name="Zhu J.G."/>
            <person name="Ruan X.D."/>
            <person name="Zhao L."/>
            <person name="Wei J.T."/>
            <person name="Ye R.Z."/>
            <person name="Que T.C."/>
            <person name="Du C.H."/>
            <person name="Zhou Y.H."/>
            <person name="Cheng J.X."/>
            <person name="Dai P.F."/>
            <person name="Guo W.B."/>
            <person name="Han X.H."/>
            <person name="Huang E.J."/>
            <person name="Li L.F."/>
            <person name="Wei W."/>
            <person name="Gao Y.C."/>
            <person name="Liu J.Z."/>
            <person name="Shao H.Z."/>
            <person name="Wang X."/>
            <person name="Wang C.C."/>
            <person name="Yang T.C."/>
            <person name="Huo Q.B."/>
            <person name="Li W."/>
            <person name="Chen H.Y."/>
            <person name="Chen S.E."/>
            <person name="Zhou L.G."/>
            <person name="Ni X.B."/>
            <person name="Tian J.H."/>
            <person name="Sheng Y."/>
            <person name="Liu T."/>
            <person name="Pan Y.S."/>
            <person name="Xia L.Y."/>
            <person name="Li J."/>
            <person name="Zhao F."/>
            <person name="Cao W.C."/>
        </authorList>
    </citation>
    <scope>NUCLEOTIDE SEQUENCE</scope>
    <source>
        <strain evidence="3">Rmic-2018</strain>
    </source>
</reference>
<dbReference type="AlphaFoldDB" id="A0A9J6CX62"/>
<proteinExistence type="predicted"/>
<comment type="caution">
    <text evidence="3">The sequence shown here is derived from an EMBL/GenBank/DDBJ whole genome shotgun (WGS) entry which is preliminary data.</text>
</comment>
<dbReference type="VEuPathDB" id="VectorBase:LOC119168240"/>
<organism evidence="3 4">
    <name type="scientific">Rhipicephalus microplus</name>
    <name type="common">Cattle tick</name>
    <name type="synonym">Boophilus microplus</name>
    <dbReference type="NCBI Taxonomy" id="6941"/>
    <lineage>
        <taxon>Eukaryota</taxon>
        <taxon>Metazoa</taxon>
        <taxon>Ecdysozoa</taxon>
        <taxon>Arthropoda</taxon>
        <taxon>Chelicerata</taxon>
        <taxon>Arachnida</taxon>
        <taxon>Acari</taxon>
        <taxon>Parasitiformes</taxon>
        <taxon>Ixodida</taxon>
        <taxon>Ixodoidea</taxon>
        <taxon>Ixodidae</taxon>
        <taxon>Rhipicephalinae</taxon>
        <taxon>Rhipicephalus</taxon>
        <taxon>Boophilus</taxon>
    </lineage>
</organism>
<evidence type="ECO:0000259" key="2">
    <source>
        <dbReference type="Pfam" id="PF13843"/>
    </source>
</evidence>
<reference evidence="3" key="2">
    <citation type="submission" date="2021-09" db="EMBL/GenBank/DDBJ databases">
        <authorList>
            <person name="Jia N."/>
            <person name="Wang J."/>
            <person name="Shi W."/>
            <person name="Du L."/>
            <person name="Sun Y."/>
            <person name="Zhan W."/>
            <person name="Jiang J."/>
            <person name="Wang Q."/>
            <person name="Zhang B."/>
            <person name="Ji P."/>
            <person name="Sakyi L.B."/>
            <person name="Cui X."/>
            <person name="Yuan T."/>
            <person name="Jiang B."/>
            <person name="Yang W."/>
            <person name="Lam T.T.-Y."/>
            <person name="Chang Q."/>
            <person name="Ding S."/>
            <person name="Wang X."/>
            <person name="Zhu J."/>
            <person name="Ruan X."/>
            <person name="Zhao L."/>
            <person name="Wei J."/>
            <person name="Que T."/>
            <person name="Du C."/>
            <person name="Cheng J."/>
            <person name="Dai P."/>
            <person name="Han X."/>
            <person name="Huang E."/>
            <person name="Gao Y."/>
            <person name="Liu J."/>
            <person name="Shao H."/>
            <person name="Ye R."/>
            <person name="Li L."/>
            <person name="Wei W."/>
            <person name="Wang X."/>
            <person name="Wang C."/>
            <person name="Huo Q."/>
            <person name="Li W."/>
            <person name="Guo W."/>
            <person name="Chen H."/>
            <person name="Chen S."/>
            <person name="Zhou L."/>
            <person name="Zhou L."/>
            <person name="Ni X."/>
            <person name="Tian J."/>
            <person name="Zhou Y."/>
            <person name="Sheng Y."/>
            <person name="Liu T."/>
            <person name="Pan Y."/>
            <person name="Xia L."/>
            <person name="Li J."/>
            <person name="Zhao F."/>
            <person name="Cao W."/>
        </authorList>
    </citation>
    <scope>NUCLEOTIDE SEQUENCE</scope>
    <source>
        <strain evidence="3">Rmic-2018</strain>
        <tissue evidence="3">Larvae</tissue>
    </source>
</reference>
<keyword evidence="4" id="KW-1185">Reference proteome</keyword>
<feature type="compositionally biased region" description="Polar residues" evidence="1">
    <location>
        <begin position="402"/>
        <end position="414"/>
    </location>
</feature>
<name>A0A9J6CX62_RHIMP</name>
<dbReference type="PANTHER" id="PTHR47272:SF2">
    <property type="entry name" value="PIGGYBAC TRANSPOSABLE ELEMENT-DERIVED PROTEIN 3-LIKE"/>
    <property type="match status" value="1"/>
</dbReference>
<evidence type="ECO:0000313" key="3">
    <source>
        <dbReference type="EMBL" id="KAH7948577.1"/>
    </source>
</evidence>
<dbReference type="InterPro" id="IPR029526">
    <property type="entry name" value="PGBD"/>
</dbReference>
<accession>A0A9J6CX62</accession>
<feature type="domain" description="PiggyBac transposable element-derived protein" evidence="2">
    <location>
        <begin position="19"/>
        <end position="80"/>
    </location>
</feature>